<dbReference type="CDD" id="cd05387">
    <property type="entry name" value="BY-kinase"/>
    <property type="match status" value="1"/>
</dbReference>
<dbReference type="EC" id="2.7.10.2" evidence="2"/>
<dbReference type="PANTHER" id="PTHR32309">
    <property type="entry name" value="TYROSINE-PROTEIN KINASE"/>
    <property type="match status" value="1"/>
</dbReference>
<dbReference type="GO" id="GO:0005524">
    <property type="term" value="F:ATP binding"/>
    <property type="evidence" value="ECO:0007669"/>
    <property type="project" value="UniProtKB-KW"/>
</dbReference>
<evidence type="ECO:0000313" key="12">
    <source>
        <dbReference type="Proteomes" id="UP001199355"/>
    </source>
</evidence>
<comment type="catalytic activity">
    <reaction evidence="8">
        <text>L-tyrosyl-[protein] + ATP = O-phospho-L-tyrosyl-[protein] + ADP + H(+)</text>
        <dbReference type="Rhea" id="RHEA:10596"/>
        <dbReference type="Rhea" id="RHEA-COMP:10136"/>
        <dbReference type="Rhea" id="RHEA-COMP:20101"/>
        <dbReference type="ChEBI" id="CHEBI:15378"/>
        <dbReference type="ChEBI" id="CHEBI:30616"/>
        <dbReference type="ChEBI" id="CHEBI:46858"/>
        <dbReference type="ChEBI" id="CHEBI:61978"/>
        <dbReference type="ChEBI" id="CHEBI:456216"/>
        <dbReference type="EC" id="2.7.10.2"/>
    </reaction>
</comment>
<evidence type="ECO:0000256" key="3">
    <source>
        <dbReference type="ARBA" id="ARBA00022679"/>
    </source>
</evidence>
<dbReference type="InterPro" id="IPR050445">
    <property type="entry name" value="Bact_polysacc_biosynth/exp"/>
</dbReference>
<evidence type="ECO:0000256" key="9">
    <source>
        <dbReference type="SAM" id="MobiDB-lite"/>
    </source>
</evidence>
<keyword evidence="7" id="KW-0829">Tyrosine-protein kinase</keyword>
<dbReference type="AlphaFoldDB" id="A0AAE3DMQ3"/>
<dbReference type="GO" id="GO:0004715">
    <property type="term" value="F:non-membrane spanning protein tyrosine kinase activity"/>
    <property type="evidence" value="ECO:0007669"/>
    <property type="project" value="UniProtKB-EC"/>
</dbReference>
<feature type="region of interest" description="Disordered" evidence="9">
    <location>
        <begin position="231"/>
        <end position="272"/>
    </location>
</feature>
<evidence type="ECO:0000256" key="1">
    <source>
        <dbReference type="ARBA" id="ARBA00007316"/>
    </source>
</evidence>
<reference evidence="11 12" key="1">
    <citation type="submission" date="2021-10" db="EMBL/GenBank/DDBJ databases">
        <title>Anaerobic single-cell dispensing facilitates the cultivation of human gut bacteria.</title>
        <authorList>
            <person name="Afrizal A."/>
        </authorList>
    </citation>
    <scope>NUCLEOTIDE SEQUENCE [LARGE SCALE GENOMIC DNA]</scope>
    <source>
        <strain evidence="11 12">CLA-AA-H244</strain>
    </source>
</reference>
<feature type="compositionally biased region" description="Acidic residues" evidence="9">
    <location>
        <begin position="233"/>
        <end position="242"/>
    </location>
</feature>
<dbReference type="InterPro" id="IPR025669">
    <property type="entry name" value="AAA_dom"/>
</dbReference>
<organism evidence="11 12">
    <name type="scientific">Gallintestinimicrobium propionicum</name>
    <dbReference type="NCBI Taxonomy" id="2981770"/>
    <lineage>
        <taxon>Bacteria</taxon>
        <taxon>Bacillati</taxon>
        <taxon>Bacillota</taxon>
        <taxon>Clostridia</taxon>
        <taxon>Lachnospirales</taxon>
        <taxon>Lachnospiraceae</taxon>
        <taxon>Gallintestinimicrobium</taxon>
    </lineage>
</organism>
<evidence type="ECO:0000313" key="11">
    <source>
        <dbReference type="EMBL" id="MCC2167779.1"/>
    </source>
</evidence>
<evidence type="ECO:0000256" key="7">
    <source>
        <dbReference type="ARBA" id="ARBA00023137"/>
    </source>
</evidence>
<protein>
    <recommendedName>
        <fullName evidence="2">non-specific protein-tyrosine kinase</fullName>
        <ecNumber evidence="2">2.7.10.2</ecNumber>
    </recommendedName>
</protein>
<evidence type="ECO:0000259" key="10">
    <source>
        <dbReference type="Pfam" id="PF13614"/>
    </source>
</evidence>
<evidence type="ECO:0000256" key="5">
    <source>
        <dbReference type="ARBA" id="ARBA00022777"/>
    </source>
</evidence>
<feature type="domain" description="AAA" evidence="10">
    <location>
        <begin position="35"/>
        <end position="195"/>
    </location>
</feature>
<dbReference type="Gene3D" id="3.40.50.300">
    <property type="entry name" value="P-loop containing nucleotide triphosphate hydrolases"/>
    <property type="match status" value="1"/>
</dbReference>
<dbReference type="InterPro" id="IPR027417">
    <property type="entry name" value="P-loop_NTPase"/>
</dbReference>
<keyword evidence="12" id="KW-1185">Reference proteome</keyword>
<dbReference type="Pfam" id="PF13614">
    <property type="entry name" value="AAA_31"/>
    <property type="match status" value="1"/>
</dbReference>
<gene>
    <name evidence="11" type="ORF">LKD45_08760</name>
</gene>
<name>A0AAE3DMQ3_9FIRM</name>
<keyword evidence="6" id="KW-0067">ATP-binding</keyword>
<dbReference type="PANTHER" id="PTHR32309:SF13">
    <property type="entry name" value="FERRIC ENTEROBACTIN TRANSPORT PROTEIN FEPE"/>
    <property type="match status" value="1"/>
</dbReference>
<comment type="similarity">
    <text evidence="1">Belongs to the CpsD/CapB family.</text>
</comment>
<comment type="caution">
    <text evidence="11">The sequence shown here is derived from an EMBL/GenBank/DDBJ whole genome shotgun (WGS) entry which is preliminary data.</text>
</comment>
<accession>A0AAE3DMQ3</accession>
<dbReference type="GO" id="GO:0005886">
    <property type="term" value="C:plasma membrane"/>
    <property type="evidence" value="ECO:0007669"/>
    <property type="project" value="TreeGrafter"/>
</dbReference>
<evidence type="ECO:0000256" key="6">
    <source>
        <dbReference type="ARBA" id="ARBA00022840"/>
    </source>
</evidence>
<keyword evidence="4" id="KW-0547">Nucleotide-binding</keyword>
<evidence type="ECO:0000256" key="8">
    <source>
        <dbReference type="ARBA" id="ARBA00051245"/>
    </source>
</evidence>
<keyword evidence="3" id="KW-0808">Transferase</keyword>
<proteinExistence type="inferred from homology"/>
<keyword evidence="5 11" id="KW-0418">Kinase</keyword>
<dbReference type="Proteomes" id="UP001199355">
    <property type="component" value="Unassembled WGS sequence"/>
</dbReference>
<dbReference type="EMBL" id="JAJEQF010000020">
    <property type="protein sequence ID" value="MCC2167779.1"/>
    <property type="molecule type" value="Genomic_DNA"/>
</dbReference>
<dbReference type="RefSeq" id="WP_117961975.1">
    <property type="nucleotide sequence ID" value="NZ_JAJEQF010000020.1"/>
</dbReference>
<dbReference type="InterPro" id="IPR005702">
    <property type="entry name" value="Wzc-like_C"/>
</dbReference>
<sequence length="272" mass="29752">MQNVVIRAIERLDFRTKEAYKTLRTNLSFAGKNVKVISLTSCTPNEGKTSVSFQLCLSLAESGKQTILVDADLRKSVLRGRYKANREKYGLSHYLSGQVELDDACCRTNVNNFDIIFAGPVPPNPSELLGGDAFRNMLEVLRMKYDYVIVDTPPLGSVIDAAIVGAICDGTVIVVESGAISYKFVQNVKEQLNKVGCRILGCVLNKVNTKKNPYYGKYYGHYYGNYYGNGQDGTEEAQEDLTPDAGSKTDGTAAETKTAVPGQNTGEKESAK</sequence>
<evidence type="ECO:0000256" key="4">
    <source>
        <dbReference type="ARBA" id="ARBA00022741"/>
    </source>
</evidence>
<dbReference type="NCBIfam" id="TIGR01007">
    <property type="entry name" value="eps_fam"/>
    <property type="match status" value="1"/>
</dbReference>
<evidence type="ECO:0000256" key="2">
    <source>
        <dbReference type="ARBA" id="ARBA00011903"/>
    </source>
</evidence>
<dbReference type="SUPFAM" id="SSF52540">
    <property type="entry name" value="P-loop containing nucleoside triphosphate hydrolases"/>
    <property type="match status" value="1"/>
</dbReference>